<comment type="caution">
    <text evidence="6">The sequence shown here is derived from an EMBL/GenBank/DDBJ whole genome shotgun (WGS) entry which is preliminary data.</text>
</comment>
<protein>
    <submittedName>
        <fullName evidence="6">Alpha-glucosidase</fullName>
    </submittedName>
</protein>
<evidence type="ECO:0000313" key="6">
    <source>
        <dbReference type="EMBL" id="ETO15409.1"/>
    </source>
</evidence>
<dbReference type="SUPFAM" id="SSF74650">
    <property type="entry name" value="Galactose mutarotase-like"/>
    <property type="match status" value="1"/>
</dbReference>
<evidence type="ECO:0000256" key="3">
    <source>
        <dbReference type="SAM" id="SignalP"/>
    </source>
</evidence>
<sequence>MYWPLLLSFFCACATSFASFQVYSLSNFQLNYSLSGETLLSIYHNDQPNYAVFSVARYYDEAFPFLVLGYAGLIEAPIESGNYQYVHTYPYEYVYNSSDEIAVSKIESGCYDNDVYQCVLLYGQCIFSELEQWNVSFVWNISVAKLTAPYLHSSDLYATKDALDFSIEWTAAAMDEVNRAWFTYDSDPGEAIMGLGGVQYSYFNMKGKVIPIINSEQGVGRGLEPLTATLNIEQDKAGGAWYTTYGSVPGYISNRNRSMVLYNYECMIFDLESDATAIRTELFSNETNVLSGRVIYGASPQQQIEQMTLVTGRSEPLPRWSLEGGILGIEGGQTFVMNTTLSLLTQYNRTKLVGVWMQDWVGTVSNGVGGQRLLWNWELNTIQYPDWSTLVDEFASRGVRVLTYINPYFANVTANMSSNGFQHNYFDEGVRNGFFVRAPDTNDTYLINSFSIQFACVDLTNPKAVQWIQTIIQQNMLNATNVSGFMADFGEYLPLDAVLYDSSSVSGQAYHNYFAQRWAQVVREAIDNYSVFPKYARTHWLGDQLVSWDVYDGLQSVLFGIFSGGVIGHSCVHSDIGGYTMLDQKIKDTNIDIPFLTYLRSQQLLLRWMELSAFSDCIFRSHPGNLPNLSYQVYSNNVTKSHFEKFTNVFYQLSQYKYDYLQNQSYLYGYPLSQHLYLQYWNDPFVQSAAFDTLDHHLQGNPPRDHVQQQNHIINTQLIVGNCLLIAPVVVENTYQRDVYLPVGQWTHWWTQRVFNVTTFGFF</sequence>
<dbReference type="SUPFAM" id="SSF51011">
    <property type="entry name" value="Glycosyl hydrolase domain"/>
    <property type="match status" value="1"/>
</dbReference>
<feature type="chain" id="PRO_5004975399" evidence="3">
    <location>
        <begin position="19"/>
        <end position="763"/>
    </location>
</feature>
<comment type="similarity">
    <text evidence="1 2">Belongs to the glycosyl hydrolase 31 family.</text>
</comment>
<keyword evidence="2" id="KW-0378">Hydrolase</keyword>
<gene>
    <name evidence="6" type="ORF">RFI_21958</name>
</gene>
<dbReference type="EMBL" id="ASPP01019161">
    <property type="protein sequence ID" value="ETO15409.1"/>
    <property type="molecule type" value="Genomic_DNA"/>
</dbReference>
<name>X6MNK6_RETFI</name>
<dbReference type="OrthoDB" id="1334205at2759"/>
<dbReference type="PANTHER" id="PTHR46959:SF2">
    <property type="entry name" value="SULFOQUINOVOSIDASE"/>
    <property type="match status" value="1"/>
</dbReference>
<proteinExistence type="inferred from homology"/>
<dbReference type="InterPro" id="IPR000322">
    <property type="entry name" value="Glyco_hydro_31_TIM"/>
</dbReference>
<dbReference type="GO" id="GO:0004553">
    <property type="term" value="F:hydrolase activity, hydrolyzing O-glycosyl compounds"/>
    <property type="evidence" value="ECO:0007669"/>
    <property type="project" value="InterPro"/>
</dbReference>
<keyword evidence="7" id="KW-1185">Reference proteome</keyword>
<dbReference type="InterPro" id="IPR017853">
    <property type="entry name" value="GH"/>
</dbReference>
<feature type="domain" description="Glycoside hydrolase family 31 TIM barrel" evidence="4">
    <location>
        <begin position="372"/>
        <end position="659"/>
    </location>
</feature>
<dbReference type="Proteomes" id="UP000023152">
    <property type="component" value="Unassembled WGS sequence"/>
</dbReference>
<dbReference type="Gene3D" id="2.60.40.1760">
    <property type="entry name" value="glycosyl hydrolase (family 31)"/>
    <property type="match status" value="1"/>
</dbReference>
<dbReference type="Pfam" id="PF21365">
    <property type="entry name" value="Glyco_hydro_31_3rd"/>
    <property type="match status" value="1"/>
</dbReference>
<accession>X6MNK6</accession>
<evidence type="ECO:0000259" key="5">
    <source>
        <dbReference type="Pfam" id="PF21365"/>
    </source>
</evidence>
<evidence type="ECO:0000256" key="1">
    <source>
        <dbReference type="ARBA" id="ARBA00007806"/>
    </source>
</evidence>
<dbReference type="CDD" id="cd14752">
    <property type="entry name" value="GH31_N"/>
    <property type="match status" value="1"/>
</dbReference>
<dbReference type="GO" id="GO:0030246">
    <property type="term" value="F:carbohydrate binding"/>
    <property type="evidence" value="ECO:0007669"/>
    <property type="project" value="InterPro"/>
</dbReference>
<dbReference type="AlphaFoldDB" id="X6MNK6"/>
<reference evidence="6 7" key="1">
    <citation type="journal article" date="2013" name="Curr. Biol.">
        <title>The Genome of the Foraminiferan Reticulomyxa filosa.</title>
        <authorList>
            <person name="Glockner G."/>
            <person name="Hulsmann N."/>
            <person name="Schleicher M."/>
            <person name="Noegel A.A."/>
            <person name="Eichinger L."/>
            <person name="Gallinger C."/>
            <person name="Pawlowski J."/>
            <person name="Sierra R."/>
            <person name="Euteneuer U."/>
            <person name="Pillet L."/>
            <person name="Moustafa A."/>
            <person name="Platzer M."/>
            <person name="Groth M."/>
            <person name="Szafranski K."/>
            <person name="Schliwa M."/>
        </authorList>
    </citation>
    <scope>NUCLEOTIDE SEQUENCE [LARGE SCALE GENOMIC DNA]</scope>
</reference>
<dbReference type="Gene3D" id="2.60.40.1180">
    <property type="entry name" value="Golgi alpha-mannosidase II"/>
    <property type="match status" value="1"/>
</dbReference>
<dbReference type="GO" id="GO:0005975">
    <property type="term" value="P:carbohydrate metabolic process"/>
    <property type="evidence" value="ECO:0007669"/>
    <property type="project" value="InterPro"/>
</dbReference>
<dbReference type="SUPFAM" id="SSF51445">
    <property type="entry name" value="(Trans)glycosidases"/>
    <property type="match status" value="1"/>
</dbReference>
<evidence type="ECO:0000256" key="2">
    <source>
        <dbReference type="RuleBase" id="RU361185"/>
    </source>
</evidence>
<dbReference type="OMA" id="FMTDFGE"/>
<dbReference type="InterPro" id="IPR052990">
    <property type="entry name" value="Sulfoquinovosidase_GH31"/>
</dbReference>
<feature type="signal peptide" evidence="3">
    <location>
        <begin position="1"/>
        <end position="18"/>
    </location>
</feature>
<organism evidence="6 7">
    <name type="scientific">Reticulomyxa filosa</name>
    <dbReference type="NCBI Taxonomy" id="46433"/>
    <lineage>
        <taxon>Eukaryota</taxon>
        <taxon>Sar</taxon>
        <taxon>Rhizaria</taxon>
        <taxon>Retaria</taxon>
        <taxon>Foraminifera</taxon>
        <taxon>Monothalamids</taxon>
        <taxon>Reticulomyxidae</taxon>
        <taxon>Reticulomyxa</taxon>
    </lineage>
</organism>
<evidence type="ECO:0000313" key="7">
    <source>
        <dbReference type="Proteomes" id="UP000023152"/>
    </source>
</evidence>
<feature type="domain" description="Glycosyl hydrolase family 31 C-terminal" evidence="5">
    <location>
        <begin position="710"/>
        <end position="756"/>
    </location>
</feature>
<keyword evidence="3" id="KW-0732">Signal</keyword>
<dbReference type="InterPro" id="IPR013780">
    <property type="entry name" value="Glyco_hydro_b"/>
</dbReference>
<dbReference type="InterPro" id="IPR048395">
    <property type="entry name" value="Glyco_hydro_31_C"/>
</dbReference>
<evidence type="ECO:0000259" key="4">
    <source>
        <dbReference type="Pfam" id="PF01055"/>
    </source>
</evidence>
<dbReference type="InterPro" id="IPR011013">
    <property type="entry name" value="Gal_mutarotase_sf_dom"/>
</dbReference>
<dbReference type="Pfam" id="PF01055">
    <property type="entry name" value="Glyco_hydro_31_2nd"/>
    <property type="match status" value="1"/>
</dbReference>
<dbReference type="PANTHER" id="PTHR46959">
    <property type="entry name" value="SULFOQUINOVOSIDASE"/>
    <property type="match status" value="1"/>
</dbReference>
<dbReference type="Gene3D" id="3.20.20.80">
    <property type="entry name" value="Glycosidases"/>
    <property type="match status" value="1"/>
</dbReference>
<keyword evidence="2" id="KW-0326">Glycosidase</keyword>